<dbReference type="RefSeq" id="WP_097281240.1">
    <property type="nucleotide sequence ID" value="NZ_OCNJ01000013.1"/>
</dbReference>
<gene>
    <name evidence="1" type="ORF">SAMN05421508_1137</name>
</gene>
<evidence type="ECO:0000313" key="2">
    <source>
        <dbReference type="Proteomes" id="UP000219621"/>
    </source>
</evidence>
<organism evidence="1 2">
    <name type="scientific">Caenispirillum bisanense</name>
    <dbReference type="NCBI Taxonomy" id="414052"/>
    <lineage>
        <taxon>Bacteria</taxon>
        <taxon>Pseudomonadati</taxon>
        <taxon>Pseudomonadota</taxon>
        <taxon>Alphaproteobacteria</taxon>
        <taxon>Rhodospirillales</taxon>
        <taxon>Novispirillaceae</taxon>
        <taxon>Caenispirillum</taxon>
    </lineage>
</organism>
<dbReference type="Pfam" id="PF13366">
    <property type="entry name" value="PDDEXK_3"/>
    <property type="match status" value="1"/>
</dbReference>
<accession>A0A286GYD1</accession>
<protein>
    <submittedName>
        <fullName evidence="1">GxxExxY protein</fullName>
    </submittedName>
</protein>
<dbReference type="AlphaFoldDB" id="A0A286GYD1"/>
<proteinExistence type="predicted"/>
<dbReference type="OrthoDB" id="7172915at2"/>
<dbReference type="Proteomes" id="UP000219621">
    <property type="component" value="Unassembled WGS sequence"/>
</dbReference>
<dbReference type="InterPro" id="IPR026350">
    <property type="entry name" value="GxxExxY"/>
</dbReference>
<reference evidence="1 2" key="1">
    <citation type="submission" date="2017-09" db="EMBL/GenBank/DDBJ databases">
        <authorList>
            <person name="Ehlers B."/>
            <person name="Leendertz F.H."/>
        </authorList>
    </citation>
    <scope>NUCLEOTIDE SEQUENCE [LARGE SCALE GENOMIC DNA]</scope>
    <source>
        <strain evidence="1 2">USBA 140</strain>
    </source>
</reference>
<keyword evidence="2" id="KW-1185">Reference proteome</keyword>
<evidence type="ECO:0000313" key="1">
    <source>
        <dbReference type="EMBL" id="SOE00501.1"/>
    </source>
</evidence>
<sequence>MNHQDTKTPRDPLHPDLDRLARAVVDAAYRVHSTLGPGLLESVYEACLCHELTKRRIPFARQVVYPVLYDGIRIEGGMRLDLLVDGRLIVELKTAERHNPVFDAQLLTYLKLTGCRLGLLINFNVPQIKQGIRRLVL</sequence>
<dbReference type="NCBIfam" id="TIGR04256">
    <property type="entry name" value="GxxExxY"/>
    <property type="match status" value="1"/>
</dbReference>
<dbReference type="EMBL" id="OCNJ01000013">
    <property type="protein sequence ID" value="SOE00501.1"/>
    <property type="molecule type" value="Genomic_DNA"/>
</dbReference>
<name>A0A286GYD1_9PROT</name>